<evidence type="ECO:0000259" key="5">
    <source>
        <dbReference type="PROSITE" id="PS50222"/>
    </source>
</evidence>
<dbReference type="SMART" id="SM00054">
    <property type="entry name" value="EFh"/>
    <property type="match status" value="3"/>
</dbReference>
<keyword evidence="4" id="KW-0732">Signal</keyword>
<gene>
    <name evidence="7" type="ORF">PF001_g16494</name>
    <name evidence="6" type="ORF">PF011_g16211</name>
</gene>
<dbReference type="InterPro" id="IPR002048">
    <property type="entry name" value="EF_hand_dom"/>
</dbReference>
<dbReference type="GO" id="GO:0005509">
    <property type="term" value="F:calcium ion binding"/>
    <property type="evidence" value="ECO:0007669"/>
    <property type="project" value="InterPro"/>
</dbReference>
<dbReference type="InterPro" id="IPR052591">
    <property type="entry name" value="CML21-like"/>
</dbReference>
<feature type="transmembrane region" description="Helical" evidence="3">
    <location>
        <begin position="159"/>
        <end position="178"/>
    </location>
</feature>
<evidence type="ECO:0000313" key="9">
    <source>
        <dbReference type="Proteomes" id="UP000460718"/>
    </source>
</evidence>
<feature type="region of interest" description="Disordered" evidence="2">
    <location>
        <begin position="612"/>
        <end position="645"/>
    </location>
</feature>
<organism evidence="6 9">
    <name type="scientific">Phytophthora fragariae</name>
    <dbReference type="NCBI Taxonomy" id="53985"/>
    <lineage>
        <taxon>Eukaryota</taxon>
        <taxon>Sar</taxon>
        <taxon>Stramenopiles</taxon>
        <taxon>Oomycota</taxon>
        <taxon>Peronosporomycetes</taxon>
        <taxon>Peronosporales</taxon>
        <taxon>Peronosporaceae</taxon>
        <taxon>Phytophthora</taxon>
    </lineage>
</organism>
<keyword evidence="3" id="KW-1133">Transmembrane helix</keyword>
<feature type="domain" description="EF-hand" evidence="5">
    <location>
        <begin position="781"/>
        <end position="815"/>
    </location>
</feature>
<dbReference type="Proteomes" id="UP000460718">
    <property type="component" value="Unassembled WGS sequence"/>
</dbReference>
<feature type="compositionally biased region" description="Basic and acidic residues" evidence="2">
    <location>
        <begin position="50"/>
        <end position="61"/>
    </location>
</feature>
<feature type="transmembrane region" description="Helical" evidence="3">
    <location>
        <begin position="478"/>
        <end position="497"/>
    </location>
</feature>
<keyword evidence="3" id="KW-0472">Membrane</keyword>
<accession>A0A6A3JTD3</accession>
<comment type="caution">
    <text evidence="6">The sequence shown here is derived from an EMBL/GenBank/DDBJ whole genome shotgun (WGS) entry which is preliminary data.</text>
</comment>
<dbReference type="Gene3D" id="1.10.238.10">
    <property type="entry name" value="EF-hand"/>
    <property type="match status" value="1"/>
</dbReference>
<dbReference type="CDD" id="cd00051">
    <property type="entry name" value="EFh"/>
    <property type="match status" value="1"/>
</dbReference>
<keyword evidence="3" id="KW-0812">Transmembrane</keyword>
<name>A0A6A3JTD3_9STRA</name>
<feature type="transmembrane region" description="Helical" evidence="3">
    <location>
        <begin position="73"/>
        <end position="93"/>
    </location>
</feature>
<feature type="signal peptide" evidence="4">
    <location>
        <begin position="1"/>
        <end position="29"/>
    </location>
</feature>
<feature type="domain" description="EF-hand" evidence="5">
    <location>
        <begin position="745"/>
        <end position="780"/>
    </location>
</feature>
<dbReference type="SUPFAM" id="SSF47473">
    <property type="entry name" value="EF-hand"/>
    <property type="match status" value="1"/>
</dbReference>
<evidence type="ECO:0000313" key="7">
    <source>
        <dbReference type="EMBL" id="KAE9297252.1"/>
    </source>
</evidence>
<dbReference type="AlphaFoldDB" id="A0A6A3JTD3"/>
<feature type="compositionally biased region" description="Polar residues" evidence="2">
    <location>
        <begin position="34"/>
        <end position="49"/>
    </location>
</feature>
<feature type="transmembrane region" description="Helical" evidence="3">
    <location>
        <begin position="114"/>
        <end position="139"/>
    </location>
</feature>
<dbReference type="FunFam" id="1.10.238.10:FF:000001">
    <property type="entry name" value="Calmodulin 1"/>
    <property type="match status" value="1"/>
</dbReference>
<keyword evidence="1" id="KW-0106">Calcium</keyword>
<evidence type="ECO:0000256" key="2">
    <source>
        <dbReference type="SAM" id="MobiDB-lite"/>
    </source>
</evidence>
<dbReference type="EMBL" id="QXGE01001136">
    <property type="protein sequence ID" value="KAE9297252.1"/>
    <property type="molecule type" value="Genomic_DNA"/>
</dbReference>
<evidence type="ECO:0000313" key="6">
    <source>
        <dbReference type="EMBL" id="KAE8995705.1"/>
    </source>
</evidence>
<evidence type="ECO:0000256" key="4">
    <source>
        <dbReference type="SAM" id="SignalP"/>
    </source>
</evidence>
<dbReference type="Pfam" id="PF13499">
    <property type="entry name" value="EF-hand_7"/>
    <property type="match status" value="1"/>
</dbReference>
<feature type="transmembrane region" description="Helical" evidence="3">
    <location>
        <begin position="431"/>
        <end position="458"/>
    </location>
</feature>
<feature type="transmembrane region" description="Helical" evidence="3">
    <location>
        <begin position="292"/>
        <end position="313"/>
    </location>
</feature>
<evidence type="ECO:0000313" key="8">
    <source>
        <dbReference type="Proteomes" id="UP000437068"/>
    </source>
</evidence>
<dbReference type="PROSITE" id="PS50222">
    <property type="entry name" value="EF_HAND_2"/>
    <property type="match status" value="3"/>
</dbReference>
<feature type="domain" description="EF-hand" evidence="5">
    <location>
        <begin position="653"/>
        <end position="688"/>
    </location>
</feature>
<evidence type="ECO:0000256" key="1">
    <source>
        <dbReference type="ARBA" id="ARBA00022837"/>
    </source>
</evidence>
<dbReference type="InterPro" id="IPR018247">
    <property type="entry name" value="EF_Hand_1_Ca_BS"/>
</dbReference>
<dbReference type="Proteomes" id="UP000437068">
    <property type="component" value="Unassembled WGS sequence"/>
</dbReference>
<reference evidence="6 9" key="1">
    <citation type="submission" date="2018-09" db="EMBL/GenBank/DDBJ databases">
        <title>Genomic investigation of the strawberry pathogen Phytophthora fragariae indicates pathogenicity is determined by transcriptional variation in three key races.</title>
        <authorList>
            <person name="Adams T.M."/>
            <person name="Armitage A.D."/>
            <person name="Sobczyk M.K."/>
            <person name="Bates H.J."/>
            <person name="Dunwell J.M."/>
            <person name="Nellist C.F."/>
            <person name="Harrison R.J."/>
        </authorList>
    </citation>
    <scope>NUCLEOTIDE SEQUENCE [LARGE SCALE GENOMIC DNA]</scope>
    <source>
        <strain evidence="7 8">A4</strain>
        <strain evidence="6 9">SCRP245</strain>
    </source>
</reference>
<protein>
    <recommendedName>
        <fullName evidence="5">EF-hand domain-containing protein</fullName>
    </recommendedName>
</protein>
<proteinExistence type="predicted"/>
<dbReference type="Pfam" id="PF13202">
    <property type="entry name" value="EF-hand_5"/>
    <property type="match status" value="1"/>
</dbReference>
<dbReference type="PROSITE" id="PS00018">
    <property type="entry name" value="EF_HAND_1"/>
    <property type="match status" value="3"/>
</dbReference>
<dbReference type="PANTHER" id="PTHR23064">
    <property type="entry name" value="TROPONIN"/>
    <property type="match status" value="1"/>
</dbReference>
<feature type="region of interest" description="Disordered" evidence="2">
    <location>
        <begin position="34"/>
        <end position="68"/>
    </location>
</feature>
<dbReference type="EMBL" id="QXFW01001146">
    <property type="protein sequence ID" value="KAE8995705.1"/>
    <property type="molecule type" value="Genomic_DNA"/>
</dbReference>
<sequence length="815" mass="92089">MTSNARRTWRRAALRALGFAVLLLTLVVAQGTEKSTPATSDGGNVSTGPQEREGTKAGAEKGEEEGEAEGGRVAIVAAVTMSTLVAISILFEISTEQLREHTDELNMPFVNTVFGELTTLGFIGLLLFVVTKIQILPWLSRNVLGGSAELQEIIERLHMALFFFIVIFLVLCLGLLRLGMHVQHEWREFERSCADIPSVLSEYTLATEPPKSWLERFSWHRAAAARKTEREVVYLALRRRFMDYRSNHPDEETARQLAKEFQLQGDDTRFPFNEYLSIISGEVMGRLIQIDMATWIALDVVLVVILCLCWHSGPRGEVAILLAAGFSLIALNDFVYRRVNAMRCLLTPPQLQTDAERLRRKSVWRTQHGLPPLSDKQHSQSTEKTWLLAESEEVGRDYDDAHGWAPPYVELLPNGGRDLSEKELKNHQRSLIGAGWGNGVLLALFSTRMVFLLTALHLSTFLLRETYQISELFGDHPAFAGLLCFLFLIPSIAVPFMSTRIARDGLLAFNVEHMKVSRVIVQVTRLLRARQTLRTLRFIAEMKIHLRENARRNSQQLKLNIELLPEVPVPVLSRRRSSIMPIDASASFKAARRRSSTKLDPSVTAGVLRSIQNVPPPLKPSPRASDAMEPPLSPLAAYTSPREKRGDAYRREMERREIHTIFCLFDVDGSGSVSREEMASLLLAITHDLDDMQLNRLMTDLVAEELESDDESLRQDGAMVEGPQEITFEAFYKWCSARIQESRHSKEELVEEIFRMVDADGSGTISVDEFVSIFRTLGQALDHDDVRELVYQMDRNGDGKIDLEEFSKMLHKHEV</sequence>
<evidence type="ECO:0000256" key="3">
    <source>
        <dbReference type="SAM" id="Phobius"/>
    </source>
</evidence>
<feature type="transmembrane region" description="Helical" evidence="3">
    <location>
        <begin position="319"/>
        <end position="336"/>
    </location>
</feature>
<feature type="chain" id="PRO_5036164627" description="EF-hand domain-containing protein" evidence="4">
    <location>
        <begin position="30"/>
        <end position="815"/>
    </location>
</feature>
<dbReference type="InterPro" id="IPR011992">
    <property type="entry name" value="EF-hand-dom_pair"/>
</dbReference>